<dbReference type="AlphaFoldDB" id="A0A833QJ43"/>
<evidence type="ECO:0000313" key="3">
    <source>
        <dbReference type="Proteomes" id="UP000623129"/>
    </source>
</evidence>
<feature type="chain" id="PRO_5032590120" description="Proline-rich protein" evidence="1">
    <location>
        <begin position="29"/>
        <end position="108"/>
    </location>
</feature>
<proteinExistence type="predicted"/>
<feature type="signal peptide" evidence="1">
    <location>
        <begin position="1"/>
        <end position="28"/>
    </location>
</feature>
<comment type="caution">
    <text evidence="2">The sequence shown here is derived from an EMBL/GenBank/DDBJ whole genome shotgun (WGS) entry which is preliminary data.</text>
</comment>
<dbReference type="EMBL" id="SWLB01000025">
    <property type="protein sequence ID" value="KAF3322537.1"/>
    <property type="molecule type" value="Genomic_DNA"/>
</dbReference>
<accession>A0A833QJ43</accession>
<evidence type="ECO:0000313" key="2">
    <source>
        <dbReference type="EMBL" id="KAF3322537.1"/>
    </source>
</evidence>
<dbReference type="Proteomes" id="UP000623129">
    <property type="component" value="Unassembled WGS sequence"/>
</dbReference>
<organism evidence="2 3">
    <name type="scientific">Carex littledalei</name>
    <dbReference type="NCBI Taxonomy" id="544730"/>
    <lineage>
        <taxon>Eukaryota</taxon>
        <taxon>Viridiplantae</taxon>
        <taxon>Streptophyta</taxon>
        <taxon>Embryophyta</taxon>
        <taxon>Tracheophyta</taxon>
        <taxon>Spermatophyta</taxon>
        <taxon>Magnoliopsida</taxon>
        <taxon>Liliopsida</taxon>
        <taxon>Poales</taxon>
        <taxon>Cyperaceae</taxon>
        <taxon>Cyperoideae</taxon>
        <taxon>Cariceae</taxon>
        <taxon>Carex</taxon>
        <taxon>Carex subgen. Euthyceras</taxon>
    </lineage>
</organism>
<reference evidence="2" key="1">
    <citation type="submission" date="2020-01" db="EMBL/GenBank/DDBJ databases">
        <title>Genome sequence of Kobresia littledalei, the first chromosome-level genome in the family Cyperaceae.</title>
        <authorList>
            <person name="Qu G."/>
        </authorList>
    </citation>
    <scope>NUCLEOTIDE SEQUENCE</scope>
    <source>
        <strain evidence="2">C.B.Clarke</strain>
        <tissue evidence="2">Leaf</tissue>
    </source>
</reference>
<protein>
    <recommendedName>
        <fullName evidence="4">Proline-rich protein</fullName>
    </recommendedName>
</protein>
<gene>
    <name evidence="2" type="ORF">FCM35_KLT13678</name>
</gene>
<evidence type="ECO:0000256" key="1">
    <source>
        <dbReference type="SAM" id="SignalP"/>
    </source>
</evidence>
<evidence type="ECO:0008006" key="4">
    <source>
        <dbReference type="Google" id="ProtNLM"/>
    </source>
</evidence>
<sequence length="108" mass="11854">MASYQTCLLSMFVCVAFVLSSNIYTVHAARNLDVTPQQTFRGMTVPELPKVDPLPKNPLPKDPLLNAPVVPIVPKDPVVPTLPKLPPFGWFHFPTIPTMPGVPEPKTP</sequence>
<name>A0A833QJ43_9POAL</name>
<keyword evidence="3" id="KW-1185">Reference proteome</keyword>
<keyword evidence="1" id="KW-0732">Signal</keyword>